<comment type="caution">
    <text evidence="1">The sequence shown here is derived from an EMBL/GenBank/DDBJ whole genome shotgun (WGS) entry which is preliminary data.</text>
</comment>
<sequence length="201" mass="22525">MRRYLAEFKAGEIARTETTELIAAEFARVLGGKRGRPPKPRTDSLTVGLMRERKLNKKGVPASDKHSVLEMIEHLANRRGRGATLSKALEETANEFGMTADGVRKRLARDGLMPFVEGIAGVKAKYFQSPWGQAMASIREELLDRAREMGLPVEQALNVPLYFEEDDDRPVSVELVREAAFAGLERLAQAHRKKGRPSKRR</sequence>
<accession>A0ABT4AB32</accession>
<dbReference type="EMBL" id="JAPNKA010000001">
    <property type="protein sequence ID" value="MCY1078867.1"/>
    <property type="molecule type" value="Genomic_DNA"/>
</dbReference>
<dbReference type="RefSeq" id="WP_267537627.1">
    <property type="nucleotide sequence ID" value="NZ_JAPNKA010000001.1"/>
</dbReference>
<keyword evidence="2" id="KW-1185">Reference proteome</keyword>
<gene>
    <name evidence="1" type="ORF">OV287_30835</name>
</gene>
<reference evidence="1 2" key="1">
    <citation type="submission" date="2022-11" db="EMBL/GenBank/DDBJ databases">
        <title>Minimal conservation of predation-associated metabolite biosynthetic gene clusters underscores biosynthetic potential of Myxococcota including descriptions for ten novel species: Archangium lansinium sp. nov., Myxococcus landrumus sp. nov., Nannocystis bai.</title>
        <authorList>
            <person name="Ahearne A."/>
            <person name="Stevens C."/>
            <person name="Phillips K."/>
        </authorList>
    </citation>
    <scope>NUCLEOTIDE SEQUENCE [LARGE SCALE GENOMIC DNA]</scope>
    <source>
        <strain evidence="1 2">MIWBW</strain>
    </source>
</reference>
<evidence type="ECO:0000313" key="2">
    <source>
        <dbReference type="Proteomes" id="UP001207654"/>
    </source>
</evidence>
<protein>
    <submittedName>
        <fullName evidence="1">Uncharacterized protein</fullName>
    </submittedName>
</protein>
<proteinExistence type="predicted"/>
<dbReference type="Proteomes" id="UP001207654">
    <property type="component" value="Unassembled WGS sequence"/>
</dbReference>
<organism evidence="1 2">
    <name type="scientific">Archangium lansingense</name>
    <dbReference type="NCBI Taxonomy" id="2995310"/>
    <lineage>
        <taxon>Bacteria</taxon>
        <taxon>Pseudomonadati</taxon>
        <taxon>Myxococcota</taxon>
        <taxon>Myxococcia</taxon>
        <taxon>Myxococcales</taxon>
        <taxon>Cystobacterineae</taxon>
        <taxon>Archangiaceae</taxon>
        <taxon>Archangium</taxon>
    </lineage>
</organism>
<evidence type="ECO:0000313" key="1">
    <source>
        <dbReference type="EMBL" id="MCY1078867.1"/>
    </source>
</evidence>
<name>A0ABT4AB32_9BACT</name>